<dbReference type="PROSITE" id="PS01186">
    <property type="entry name" value="EGF_2"/>
    <property type="match status" value="1"/>
</dbReference>
<dbReference type="EMBL" id="KQ971343">
    <property type="protein sequence ID" value="KYB27330.1"/>
    <property type="molecule type" value="Genomic_DNA"/>
</dbReference>
<feature type="domain" description="Ig-like" evidence="5">
    <location>
        <begin position="162"/>
        <end position="262"/>
    </location>
</feature>
<keyword evidence="3" id="KW-0732">Signal</keyword>
<feature type="signal peptide" evidence="3">
    <location>
        <begin position="1"/>
        <end position="27"/>
    </location>
</feature>
<feature type="domain" description="EGF-like" evidence="4">
    <location>
        <begin position="309"/>
        <end position="356"/>
    </location>
</feature>
<dbReference type="Pfam" id="PF13927">
    <property type="entry name" value="Ig_3"/>
    <property type="match status" value="1"/>
</dbReference>
<dbReference type="InterPro" id="IPR013783">
    <property type="entry name" value="Ig-like_fold"/>
</dbReference>
<dbReference type="SUPFAM" id="SSF57196">
    <property type="entry name" value="EGF/Laminin"/>
    <property type="match status" value="1"/>
</dbReference>
<gene>
    <name evidence="6" type="primary">GLEAN_14604</name>
    <name evidence="6" type="ORF">TcasGA2_TC014604</name>
</gene>
<evidence type="ECO:0000313" key="7">
    <source>
        <dbReference type="Proteomes" id="UP000007266"/>
    </source>
</evidence>
<reference evidence="6 7" key="2">
    <citation type="journal article" date="2010" name="Nucleic Acids Res.">
        <title>BeetleBase in 2010: revisions to provide comprehensive genomic information for Tribolium castaneum.</title>
        <authorList>
            <person name="Kim H.S."/>
            <person name="Murphy T."/>
            <person name="Xia J."/>
            <person name="Caragea D."/>
            <person name="Park Y."/>
            <person name="Beeman R.W."/>
            <person name="Lorenzen M.D."/>
            <person name="Butcher S."/>
            <person name="Manak J.R."/>
            <person name="Brown S.J."/>
        </authorList>
    </citation>
    <scope>GENOME REANNOTATION</scope>
    <source>
        <strain evidence="6 7">Georgia GA2</strain>
    </source>
</reference>
<dbReference type="AlphaFoldDB" id="A0A139WH58"/>
<sequence>MLGLSVEQCACLVFLVVLAACSGFTNAMPRSRSVSEVPPRLRHRRSCPRIDAAWKAYRAGTVALATAQSLSTDCRNASRDECQVLFTVLKWYKREPPASAARDSGELIPLRLHKNNTSKYCEYDNFATRAKPLVRTKIENSQQYILFLNTSGPHKFSAAFVPERYTSKMERAIVKVTNDNFTPKPVRINESACHARHRKYTCRVEGFPLPTVQWKHNNTILHNRDRVRIIQKKRKSILVVDKRSDTGQYTCVAIAATGEEVSYVVRRNSSPSKSKTHNSKHKMHSTSRPKTHRIFRPNTHTTSGPLQTPGEPCKEDMRENFCHNGGTCFATRITGGKVPNSYDCVCPPGYTGHRCEGKMSDQSSKKATDSYCEGAEKSDKAG</sequence>
<name>A0A139WH58_TRICA</name>
<feature type="region of interest" description="Disordered" evidence="2">
    <location>
        <begin position="354"/>
        <end position="382"/>
    </location>
</feature>
<dbReference type="SUPFAM" id="SSF48726">
    <property type="entry name" value="Immunoglobulin"/>
    <property type="match status" value="1"/>
</dbReference>
<feature type="chain" id="PRO_5007299993" evidence="3">
    <location>
        <begin position="28"/>
        <end position="382"/>
    </location>
</feature>
<dbReference type="InterPro" id="IPR007110">
    <property type="entry name" value="Ig-like_dom"/>
</dbReference>
<proteinExistence type="predicted"/>
<dbReference type="STRING" id="7070.A0A139WH58"/>
<feature type="region of interest" description="Disordered" evidence="2">
    <location>
        <begin position="266"/>
        <end position="312"/>
    </location>
</feature>
<organism evidence="6 7">
    <name type="scientific">Tribolium castaneum</name>
    <name type="common">Red flour beetle</name>
    <dbReference type="NCBI Taxonomy" id="7070"/>
    <lineage>
        <taxon>Eukaryota</taxon>
        <taxon>Metazoa</taxon>
        <taxon>Ecdysozoa</taxon>
        <taxon>Arthropoda</taxon>
        <taxon>Hexapoda</taxon>
        <taxon>Insecta</taxon>
        <taxon>Pterygota</taxon>
        <taxon>Neoptera</taxon>
        <taxon>Endopterygota</taxon>
        <taxon>Coleoptera</taxon>
        <taxon>Polyphaga</taxon>
        <taxon>Cucujiformia</taxon>
        <taxon>Tenebrionidae</taxon>
        <taxon>Tenebrionidae incertae sedis</taxon>
        <taxon>Tribolium</taxon>
    </lineage>
</organism>
<dbReference type="Pfam" id="PF00008">
    <property type="entry name" value="EGF"/>
    <property type="match status" value="1"/>
</dbReference>
<dbReference type="PROSITE" id="PS50835">
    <property type="entry name" value="IG_LIKE"/>
    <property type="match status" value="1"/>
</dbReference>
<dbReference type="InterPro" id="IPR036179">
    <property type="entry name" value="Ig-like_dom_sf"/>
</dbReference>
<evidence type="ECO:0000256" key="3">
    <source>
        <dbReference type="SAM" id="SignalP"/>
    </source>
</evidence>
<dbReference type="CDD" id="cd00096">
    <property type="entry name" value="Ig"/>
    <property type="match status" value="1"/>
</dbReference>
<evidence type="ECO:0000259" key="5">
    <source>
        <dbReference type="PROSITE" id="PS50835"/>
    </source>
</evidence>
<dbReference type="Gene3D" id="2.60.40.10">
    <property type="entry name" value="Immunoglobulins"/>
    <property type="match status" value="1"/>
</dbReference>
<dbReference type="CDD" id="cd00054">
    <property type="entry name" value="EGF_CA"/>
    <property type="match status" value="1"/>
</dbReference>
<dbReference type="InParanoid" id="A0A139WH58"/>
<reference evidence="6 7" key="1">
    <citation type="journal article" date="2008" name="Nature">
        <title>The genome of the model beetle and pest Tribolium castaneum.</title>
        <authorList>
            <consortium name="Tribolium Genome Sequencing Consortium"/>
            <person name="Richards S."/>
            <person name="Gibbs R.A."/>
            <person name="Weinstock G.M."/>
            <person name="Brown S.J."/>
            <person name="Denell R."/>
            <person name="Beeman R.W."/>
            <person name="Gibbs R."/>
            <person name="Beeman R.W."/>
            <person name="Brown S.J."/>
            <person name="Bucher G."/>
            <person name="Friedrich M."/>
            <person name="Grimmelikhuijzen C.J."/>
            <person name="Klingler M."/>
            <person name="Lorenzen M."/>
            <person name="Richards S."/>
            <person name="Roth S."/>
            <person name="Schroder R."/>
            <person name="Tautz D."/>
            <person name="Zdobnov E.M."/>
            <person name="Muzny D."/>
            <person name="Gibbs R.A."/>
            <person name="Weinstock G.M."/>
            <person name="Attaway T."/>
            <person name="Bell S."/>
            <person name="Buhay C.J."/>
            <person name="Chandrabose M.N."/>
            <person name="Chavez D."/>
            <person name="Clerk-Blankenburg K.P."/>
            <person name="Cree A."/>
            <person name="Dao M."/>
            <person name="Davis C."/>
            <person name="Chacko J."/>
            <person name="Dinh H."/>
            <person name="Dugan-Rocha S."/>
            <person name="Fowler G."/>
            <person name="Garner T.T."/>
            <person name="Garnes J."/>
            <person name="Gnirke A."/>
            <person name="Hawes A."/>
            <person name="Hernandez J."/>
            <person name="Hines S."/>
            <person name="Holder M."/>
            <person name="Hume J."/>
            <person name="Jhangiani S.N."/>
            <person name="Joshi V."/>
            <person name="Khan Z.M."/>
            <person name="Jackson L."/>
            <person name="Kovar C."/>
            <person name="Kowis A."/>
            <person name="Lee S."/>
            <person name="Lewis L.R."/>
            <person name="Margolis J."/>
            <person name="Morgan M."/>
            <person name="Nazareth L.V."/>
            <person name="Nguyen N."/>
            <person name="Okwuonu G."/>
            <person name="Parker D."/>
            <person name="Richards S."/>
            <person name="Ruiz S.J."/>
            <person name="Santibanez J."/>
            <person name="Savard J."/>
            <person name="Scherer S.E."/>
            <person name="Schneider B."/>
            <person name="Sodergren E."/>
            <person name="Tautz D."/>
            <person name="Vattahil S."/>
            <person name="Villasana D."/>
            <person name="White C.S."/>
            <person name="Wright R."/>
            <person name="Park Y."/>
            <person name="Beeman R.W."/>
            <person name="Lord J."/>
            <person name="Oppert B."/>
            <person name="Lorenzen M."/>
            <person name="Brown S."/>
            <person name="Wang L."/>
            <person name="Savard J."/>
            <person name="Tautz D."/>
            <person name="Richards S."/>
            <person name="Weinstock G."/>
            <person name="Gibbs R.A."/>
            <person name="Liu Y."/>
            <person name="Worley K."/>
            <person name="Weinstock G."/>
            <person name="Elsik C.G."/>
            <person name="Reese J.T."/>
            <person name="Elhaik E."/>
            <person name="Landan G."/>
            <person name="Graur D."/>
            <person name="Arensburger P."/>
            <person name="Atkinson P."/>
            <person name="Beeman R.W."/>
            <person name="Beidler J."/>
            <person name="Brown S.J."/>
            <person name="Demuth J.P."/>
            <person name="Drury D.W."/>
            <person name="Du Y.Z."/>
            <person name="Fujiwara H."/>
            <person name="Lorenzen M."/>
            <person name="Maselli V."/>
            <person name="Osanai M."/>
            <person name="Park Y."/>
            <person name="Robertson H.M."/>
            <person name="Tu Z."/>
            <person name="Wang J.J."/>
            <person name="Wang S."/>
            <person name="Richards S."/>
            <person name="Song H."/>
            <person name="Zhang L."/>
            <person name="Sodergren E."/>
            <person name="Werner D."/>
            <person name="Stanke M."/>
            <person name="Morgenstern B."/>
            <person name="Solovyev V."/>
            <person name="Kosarev P."/>
            <person name="Brown G."/>
            <person name="Chen H.C."/>
            <person name="Ermolaeva O."/>
            <person name="Hlavina W."/>
            <person name="Kapustin Y."/>
            <person name="Kiryutin B."/>
            <person name="Kitts P."/>
            <person name="Maglott D."/>
            <person name="Pruitt K."/>
            <person name="Sapojnikov V."/>
            <person name="Souvorov A."/>
            <person name="Mackey A.J."/>
            <person name="Waterhouse R.M."/>
            <person name="Wyder S."/>
            <person name="Zdobnov E.M."/>
            <person name="Zdobnov E.M."/>
            <person name="Wyder S."/>
            <person name="Kriventseva E.V."/>
            <person name="Kadowaki T."/>
            <person name="Bork P."/>
            <person name="Aranda M."/>
            <person name="Bao R."/>
            <person name="Beermann A."/>
            <person name="Berns N."/>
            <person name="Bolognesi R."/>
            <person name="Bonneton F."/>
            <person name="Bopp D."/>
            <person name="Brown S.J."/>
            <person name="Bucher G."/>
            <person name="Butts T."/>
            <person name="Chaumot A."/>
            <person name="Denell R.E."/>
            <person name="Ferrier D.E."/>
            <person name="Friedrich M."/>
            <person name="Gordon C.M."/>
            <person name="Jindra M."/>
            <person name="Klingler M."/>
            <person name="Lan Q."/>
            <person name="Lattorff H.M."/>
            <person name="Laudet V."/>
            <person name="von Levetsow C."/>
            <person name="Liu Z."/>
            <person name="Lutz R."/>
            <person name="Lynch J.A."/>
            <person name="da Fonseca R.N."/>
            <person name="Posnien N."/>
            <person name="Reuter R."/>
            <person name="Roth S."/>
            <person name="Savard J."/>
            <person name="Schinko J.B."/>
            <person name="Schmitt C."/>
            <person name="Schoppmeier M."/>
            <person name="Schroder R."/>
            <person name="Shippy T.D."/>
            <person name="Simonnet F."/>
            <person name="Marques-Souza H."/>
            <person name="Tautz D."/>
            <person name="Tomoyasu Y."/>
            <person name="Trauner J."/>
            <person name="Van der Zee M."/>
            <person name="Vervoort M."/>
            <person name="Wittkopp N."/>
            <person name="Wimmer E.A."/>
            <person name="Yang X."/>
            <person name="Jones A.K."/>
            <person name="Sattelle D.B."/>
            <person name="Ebert P.R."/>
            <person name="Nelson D."/>
            <person name="Scott J.G."/>
            <person name="Beeman R.W."/>
            <person name="Muthukrishnan S."/>
            <person name="Kramer K.J."/>
            <person name="Arakane Y."/>
            <person name="Beeman R.W."/>
            <person name="Zhu Q."/>
            <person name="Hogenkamp D."/>
            <person name="Dixit R."/>
            <person name="Oppert B."/>
            <person name="Jiang H."/>
            <person name="Zou Z."/>
            <person name="Marshall J."/>
            <person name="Elpidina E."/>
            <person name="Vinokurov K."/>
            <person name="Oppert C."/>
            <person name="Zou Z."/>
            <person name="Evans J."/>
            <person name="Lu Z."/>
            <person name="Zhao P."/>
            <person name="Sumathipala N."/>
            <person name="Altincicek B."/>
            <person name="Vilcinskas A."/>
            <person name="Williams M."/>
            <person name="Hultmark D."/>
            <person name="Hetru C."/>
            <person name="Jiang H."/>
            <person name="Grimmelikhuijzen C.J."/>
            <person name="Hauser F."/>
            <person name="Cazzamali G."/>
            <person name="Williamson M."/>
            <person name="Park Y."/>
            <person name="Li B."/>
            <person name="Tanaka Y."/>
            <person name="Predel R."/>
            <person name="Neupert S."/>
            <person name="Schachtner J."/>
            <person name="Verleyen P."/>
            <person name="Raible F."/>
            <person name="Bork P."/>
            <person name="Friedrich M."/>
            <person name="Walden K.K."/>
            <person name="Robertson H.M."/>
            <person name="Angeli S."/>
            <person name="Foret S."/>
            <person name="Bucher G."/>
            <person name="Schuetz S."/>
            <person name="Maleszka R."/>
            <person name="Wimmer E.A."/>
            <person name="Beeman R.W."/>
            <person name="Lorenzen M."/>
            <person name="Tomoyasu Y."/>
            <person name="Miller S.C."/>
            <person name="Grossmann D."/>
            <person name="Bucher G."/>
        </authorList>
    </citation>
    <scope>NUCLEOTIDE SEQUENCE [LARGE SCALE GENOMIC DNA]</scope>
    <source>
        <strain evidence="6 7">Georgia GA2</strain>
    </source>
</reference>
<keyword evidence="1" id="KW-1015">Disulfide bond</keyword>
<feature type="disulfide bond" evidence="1">
    <location>
        <begin position="346"/>
        <end position="355"/>
    </location>
</feature>
<dbReference type="SMART" id="SM00181">
    <property type="entry name" value="EGF"/>
    <property type="match status" value="1"/>
</dbReference>
<accession>A0A139WH58</accession>
<dbReference type="PROSITE" id="PS50026">
    <property type="entry name" value="EGF_3"/>
    <property type="match status" value="1"/>
</dbReference>
<evidence type="ECO:0000313" key="6">
    <source>
        <dbReference type="EMBL" id="KYB27330.1"/>
    </source>
</evidence>
<evidence type="ECO:0000259" key="4">
    <source>
        <dbReference type="PROSITE" id="PS50026"/>
    </source>
</evidence>
<evidence type="ECO:0000256" key="1">
    <source>
        <dbReference type="PROSITE-ProRule" id="PRU00076"/>
    </source>
</evidence>
<feature type="compositionally biased region" description="Basic residues" evidence="2">
    <location>
        <begin position="274"/>
        <end position="295"/>
    </location>
</feature>
<dbReference type="InterPro" id="IPR000742">
    <property type="entry name" value="EGF"/>
</dbReference>
<dbReference type="PROSITE" id="PS00022">
    <property type="entry name" value="EGF_1"/>
    <property type="match status" value="1"/>
</dbReference>
<evidence type="ECO:0000256" key="2">
    <source>
        <dbReference type="SAM" id="MobiDB-lite"/>
    </source>
</evidence>
<dbReference type="Gene3D" id="2.10.25.10">
    <property type="entry name" value="Laminin"/>
    <property type="match status" value="1"/>
</dbReference>
<keyword evidence="1" id="KW-0245">EGF-like domain</keyword>
<protein>
    <submittedName>
        <fullName evidence="6">Uncharacterized protein</fullName>
    </submittedName>
</protein>
<comment type="caution">
    <text evidence="1">Lacks conserved residue(s) required for the propagation of feature annotation.</text>
</comment>
<dbReference type="Proteomes" id="UP000007266">
    <property type="component" value="Linkage group 5"/>
</dbReference>
<keyword evidence="7" id="KW-1185">Reference proteome</keyword>